<gene>
    <name evidence="3" type="ORF">ElP_00590</name>
</gene>
<evidence type="ECO:0000313" key="3">
    <source>
        <dbReference type="EMBL" id="QDV32236.1"/>
    </source>
</evidence>
<feature type="region of interest" description="Disordered" evidence="1">
    <location>
        <begin position="171"/>
        <end position="196"/>
    </location>
</feature>
<reference evidence="3 4" key="1">
    <citation type="submission" date="2019-02" db="EMBL/GenBank/DDBJ databases">
        <title>Deep-cultivation of Planctomycetes and their phenomic and genomic characterization uncovers novel biology.</title>
        <authorList>
            <person name="Wiegand S."/>
            <person name="Jogler M."/>
            <person name="Boedeker C."/>
            <person name="Pinto D."/>
            <person name="Vollmers J."/>
            <person name="Rivas-Marin E."/>
            <person name="Kohn T."/>
            <person name="Peeters S.H."/>
            <person name="Heuer A."/>
            <person name="Rast P."/>
            <person name="Oberbeckmann S."/>
            <person name="Bunk B."/>
            <person name="Jeske O."/>
            <person name="Meyerdierks A."/>
            <person name="Storesund J.E."/>
            <person name="Kallscheuer N."/>
            <person name="Luecker S."/>
            <person name="Lage O.M."/>
            <person name="Pohl T."/>
            <person name="Merkel B.J."/>
            <person name="Hornburger P."/>
            <person name="Mueller R.-W."/>
            <person name="Bruemmer F."/>
            <person name="Labrenz M."/>
            <person name="Spormann A.M."/>
            <person name="Op den Camp H."/>
            <person name="Overmann J."/>
            <person name="Amann R."/>
            <person name="Jetten M.S.M."/>
            <person name="Mascher T."/>
            <person name="Medema M.H."/>
            <person name="Devos D.P."/>
            <person name="Kaster A.-K."/>
            <person name="Ovreas L."/>
            <person name="Rohde M."/>
            <person name="Galperin M.Y."/>
            <person name="Jogler C."/>
        </authorList>
    </citation>
    <scope>NUCLEOTIDE SEQUENCE [LARGE SCALE GENOMIC DNA]</scope>
    <source>
        <strain evidence="3 4">ElP</strain>
    </source>
</reference>
<organism evidence="3 4">
    <name type="scientific">Tautonia plasticadhaerens</name>
    <dbReference type="NCBI Taxonomy" id="2527974"/>
    <lineage>
        <taxon>Bacteria</taxon>
        <taxon>Pseudomonadati</taxon>
        <taxon>Planctomycetota</taxon>
        <taxon>Planctomycetia</taxon>
        <taxon>Isosphaerales</taxon>
        <taxon>Isosphaeraceae</taxon>
        <taxon>Tautonia</taxon>
    </lineage>
</organism>
<name>A0A518GUI2_9BACT</name>
<keyword evidence="2" id="KW-0732">Signal</keyword>
<dbReference type="Proteomes" id="UP000317835">
    <property type="component" value="Chromosome"/>
</dbReference>
<evidence type="ECO:0000256" key="1">
    <source>
        <dbReference type="SAM" id="MobiDB-lite"/>
    </source>
</evidence>
<keyword evidence="4" id="KW-1185">Reference proteome</keyword>
<feature type="compositionally biased region" description="Low complexity" evidence="1">
    <location>
        <begin position="181"/>
        <end position="196"/>
    </location>
</feature>
<sequence length="327" mass="34458" precursor="true">MDRTPKLGAIGVAAAALTIAGAWASPAPAQIIGVPTGGSYAPSDTFAQDWYDPYDWYGRAGGIDAGTAAMPGVEGRDPTRGGFRPRAAIEGRTGTRRGGLDGSLYESPGALGEGGEADYEAPPSRPTPYRGSPYFMRGYSPYSGYRDFDDDFYDDDFYGGYGVEASDELGRGAVGADRDPLGTPAAGPTTGLGAGTVPAAAGGTPATSSPGLGGRAAGPGAAAIDAPLQIEESDELYEDYDSLYGGYGDYEYVEEGSDRYQPLRGIGPRYRNYYSEDWFDDGADFDDWYDRTTEPLGQEFAQPETREGISEVDAPAPERQEAGVAPR</sequence>
<feature type="signal peptide" evidence="2">
    <location>
        <begin position="1"/>
        <end position="24"/>
    </location>
</feature>
<dbReference type="AlphaFoldDB" id="A0A518GUI2"/>
<protein>
    <submittedName>
        <fullName evidence="3">Uncharacterized protein</fullName>
    </submittedName>
</protein>
<accession>A0A518GUI2</accession>
<feature type="chain" id="PRO_5021940063" evidence="2">
    <location>
        <begin position="25"/>
        <end position="327"/>
    </location>
</feature>
<dbReference type="EMBL" id="CP036426">
    <property type="protein sequence ID" value="QDV32236.1"/>
    <property type="molecule type" value="Genomic_DNA"/>
</dbReference>
<dbReference type="KEGG" id="tpla:ElP_00590"/>
<feature type="region of interest" description="Disordered" evidence="1">
    <location>
        <begin position="69"/>
        <end position="126"/>
    </location>
</feature>
<proteinExistence type="predicted"/>
<evidence type="ECO:0000256" key="2">
    <source>
        <dbReference type="SAM" id="SignalP"/>
    </source>
</evidence>
<dbReference type="RefSeq" id="WP_145266172.1">
    <property type="nucleotide sequence ID" value="NZ_CP036426.1"/>
</dbReference>
<feature type="region of interest" description="Disordered" evidence="1">
    <location>
        <begin position="289"/>
        <end position="327"/>
    </location>
</feature>
<evidence type="ECO:0000313" key="4">
    <source>
        <dbReference type="Proteomes" id="UP000317835"/>
    </source>
</evidence>